<dbReference type="SMART" id="SM00355">
    <property type="entry name" value="ZnF_C2H2"/>
    <property type="match status" value="2"/>
</dbReference>
<dbReference type="InterPro" id="IPR003604">
    <property type="entry name" value="Matrin/U1-like-C_Znf_C2H2"/>
</dbReference>
<dbReference type="Proteomes" id="UP000075243">
    <property type="component" value="Unassembled WGS sequence"/>
</dbReference>
<evidence type="ECO:0000259" key="2">
    <source>
        <dbReference type="SMART" id="SM00355"/>
    </source>
</evidence>
<protein>
    <recommendedName>
        <fullName evidence="6">U1-type domain-containing protein</fullName>
    </recommendedName>
</protein>
<dbReference type="InterPro" id="IPR036236">
    <property type="entry name" value="Znf_C2H2_sf"/>
</dbReference>
<evidence type="ECO:0008006" key="6">
    <source>
        <dbReference type="Google" id="ProtNLM"/>
    </source>
</evidence>
<evidence type="ECO:0000313" key="4">
    <source>
        <dbReference type="EMBL" id="KYP51467.1"/>
    </source>
</evidence>
<dbReference type="SUPFAM" id="SSF57667">
    <property type="entry name" value="beta-beta-alpha zinc fingers"/>
    <property type="match status" value="2"/>
</dbReference>
<reference evidence="4" key="1">
    <citation type="journal article" date="2012" name="Nat. Biotechnol.">
        <title>Draft genome sequence of pigeonpea (Cajanus cajan), an orphan legume crop of resource-poor farmers.</title>
        <authorList>
            <person name="Varshney R.K."/>
            <person name="Chen W."/>
            <person name="Li Y."/>
            <person name="Bharti A.K."/>
            <person name="Saxena R.K."/>
            <person name="Schlueter J.A."/>
            <person name="Donoghue M.T."/>
            <person name="Azam S."/>
            <person name="Fan G."/>
            <person name="Whaley A.M."/>
            <person name="Farmer A.D."/>
            <person name="Sheridan J."/>
            <person name="Iwata A."/>
            <person name="Tuteja R."/>
            <person name="Penmetsa R.V."/>
            <person name="Wu W."/>
            <person name="Upadhyaya H.D."/>
            <person name="Yang S.P."/>
            <person name="Shah T."/>
            <person name="Saxena K.B."/>
            <person name="Michael T."/>
            <person name="McCombie W.R."/>
            <person name="Yang B."/>
            <person name="Zhang G."/>
            <person name="Yang H."/>
            <person name="Wang J."/>
            <person name="Spillane C."/>
            <person name="Cook D.R."/>
            <person name="May G.D."/>
            <person name="Xu X."/>
            <person name="Jackson S.A."/>
        </authorList>
    </citation>
    <scope>NUCLEOTIDE SEQUENCE [LARGE SCALE GENOMIC DNA]</scope>
</reference>
<feature type="domain" description="U1-type" evidence="3">
    <location>
        <begin position="246"/>
        <end position="280"/>
    </location>
</feature>
<keyword evidence="5" id="KW-1185">Reference proteome</keyword>
<dbReference type="GO" id="GO:0008270">
    <property type="term" value="F:zinc ion binding"/>
    <property type="evidence" value="ECO:0007669"/>
    <property type="project" value="InterPro"/>
</dbReference>
<dbReference type="Gene3D" id="3.30.160.60">
    <property type="entry name" value="Classic Zinc Finger"/>
    <property type="match status" value="2"/>
</dbReference>
<proteinExistence type="predicted"/>
<dbReference type="Gramene" id="C.cajan_26025.t">
    <property type="protein sequence ID" value="C.cajan_26025.t"/>
    <property type="gene ID" value="C.cajan_26025"/>
</dbReference>
<dbReference type="GO" id="GO:0003676">
    <property type="term" value="F:nucleic acid binding"/>
    <property type="evidence" value="ECO:0007669"/>
    <property type="project" value="InterPro"/>
</dbReference>
<feature type="domain" description="C2H2-type" evidence="2">
    <location>
        <begin position="146"/>
        <end position="170"/>
    </location>
</feature>
<sequence length="290" mass="33497">MDVEEVSQHELEKQQIQRKEEIRREIIAGEMARRRELEEEVRRETAFEKSFGIPTQRPEGISFQPPVSTFFNPIMNIPHPHVVRKWNHLINILGLIHFILMFHTLNLAHVVPHEAKRKAVTPLLIDDIEKHSSFSFQMIQPSDAYWSCSLCQITTTSERNLEDHRQGKKHKAKEASMSTPKIGLDGRSKNQILQPCLTLTDTCILKSAKEDQVALESQDLGGLDNKNETATEQKAGKTKALTPKKKFKFWCAFCDFKAYSETDMENHKTGEMHLAKMKEFSKNNGYHVEW</sequence>
<dbReference type="PANTHER" id="PTHR47487">
    <property type="entry name" value="OS06G0651300 PROTEIN-RELATED"/>
    <property type="match status" value="1"/>
</dbReference>
<evidence type="ECO:0000313" key="5">
    <source>
        <dbReference type="Proteomes" id="UP000075243"/>
    </source>
</evidence>
<dbReference type="STRING" id="3821.A0A151S9M2"/>
<evidence type="ECO:0000256" key="1">
    <source>
        <dbReference type="SAM" id="MobiDB-lite"/>
    </source>
</evidence>
<dbReference type="EMBL" id="KQ483438">
    <property type="protein sequence ID" value="KYP51467.1"/>
    <property type="molecule type" value="Genomic_DNA"/>
</dbReference>
<dbReference type="AlphaFoldDB" id="A0A151S9M2"/>
<dbReference type="SMART" id="SM00451">
    <property type="entry name" value="ZnF_U1"/>
    <property type="match status" value="2"/>
</dbReference>
<feature type="domain" description="U1-type" evidence="3">
    <location>
        <begin position="143"/>
        <end position="177"/>
    </location>
</feature>
<dbReference type="Pfam" id="PF12874">
    <property type="entry name" value="zf-met"/>
    <property type="match status" value="2"/>
</dbReference>
<gene>
    <name evidence="4" type="ORF">KK1_026754</name>
</gene>
<feature type="domain" description="C2H2-type" evidence="2">
    <location>
        <begin position="249"/>
        <end position="273"/>
    </location>
</feature>
<evidence type="ECO:0000259" key="3">
    <source>
        <dbReference type="SMART" id="SM00451"/>
    </source>
</evidence>
<dbReference type="PANTHER" id="PTHR47487:SF8">
    <property type="entry name" value="OS08G0270900 PROTEIN"/>
    <property type="match status" value="1"/>
</dbReference>
<organism evidence="4 5">
    <name type="scientific">Cajanus cajan</name>
    <name type="common">Pigeon pea</name>
    <name type="synonym">Cajanus indicus</name>
    <dbReference type="NCBI Taxonomy" id="3821"/>
    <lineage>
        <taxon>Eukaryota</taxon>
        <taxon>Viridiplantae</taxon>
        <taxon>Streptophyta</taxon>
        <taxon>Embryophyta</taxon>
        <taxon>Tracheophyta</taxon>
        <taxon>Spermatophyta</taxon>
        <taxon>Magnoliopsida</taxon>
        <taxon>eudicotyledons</taxon>
        <taxon>Gunneridae</taxon>
        <taxon>Pentapetalae</taxon>
        <taxon>rosids</taxon>
        <taxon>fabids</taxon>
        <taxon>Fabales</taxon>
        <taxon>Fabaceae</taxon>
        <taxon>Papilionoideae</taxon>
        <taxon>50 kb inversion clade</taxon>
        <taxon>NPAAA clade</taxon>
        <taxon>indigoferoid/millettioid clade</taxon>
        <taxon>Phaseoleae</taxon>
        <taxon>Cajanus</taxon>
    </lineage>
</organism>
<dbReference type="OMA" id="TPSWICS"/>
<dbReference type="InterPro" id="IPR013087">
    <property type="entry name" value="Znf_C2H2_type"/>
</dbReference>
<accession>A0A151S9M2</accession>
<name>A0A151S9M2_CAJCA</name>
<feature type="region of interest" description="Disordered" evidence="1">
    <location>
        <begin position="159"/>
        <end position="184"/>
    </location>
</feature>